<evidence type="ECO:0000256" key="1">
    <source>
        <dbReference type="ARBA" id="ARBA00004141"/>
    </source>
</evidence>
<dbReference type="Proteomes" id="UP000694546">
    <property type="component" value="Chromosome 5"/>
</dbReference>
<gene>
    <name evidence="8" type="primary">LOC115544543</name>
</gene>
<proteinExistence type="inferred from homology"/>
<dbReference type="CDD" id="cd03162">
    <property type="entry name" value="peripherin_like_LEL"/>
    <property type="match status" value="1"/>
</dbReference>
<accession>A0A8C4ZCF7</accession>
<dbReference type="OMA" id="LQIGFRC"/>
<dbReference type="Ensembl" id="ENSGMOT00000011350.2">
    <property type="protein sequence ID" value="ENSGMOP00000011050.1"/>
    <property type="gene ID" value="ENSGMOG00000010331.2"/>
</dbReference>
<dbReference type="InterPro" id="IPR000830">
    <property type="entry name" value="Peripherin/rom-1"/>
</dbReference>
<dbReference type="GO" id="GO:0007601">
    <property type="term" value="P:visual perception"/>
    <property type="evidence" value="ECO:0007669"/>
    <property type="project" value="InterPro"/>
</dbReference>
<name>A0A8C4ZCF7_GADMO</name>
<dbReference type="PRINTS" id="PR00218">
    <property type="entry name" value="PERIPHERNRDS"/>
</dbReference>
<dbReference type="Gene3D" id="1.10.1450.10">
    <property type="entry name" value="Tetraspanin"/>
    <property type="match status" value="1"/>
</dbReference>
<feature type="transmembrane region" description="Helical" evidence="7">
    <location>
        <begin position="98"/>
        <end position="120"/>
    </location>
</feature>
<comment type="subcellular location">
    <subcellularLocation>
        <location evidence="1">Membrane</location>
        <topology evidence="1">Multi-pass membrane protein</topology>
    </subcellularLocation>
</comment>
<dbReference type="PANTHER" id="PTHR19282:SF184">
    <property type="entry name" value="PERIPHERIN 2 LIKE-RELATED"/>
    <property type="match status" value="1"/>
</dbReference>
<dbReference type="AlphaFoldDB" id="A0A8C4ZCF7"/>
<dbReference type="FunFam" id="1.10.1450.10:FF:000002">
    <property type="entry name" value="Retinal outer segment membrane protein 1"/>
    <property type="match status" value="1"/>
</dbReference>
<reference evidence="8" key="1">
    <citation type="submission" date="2025-08" db="UniProtKB">
        <authorList>
            <consortium name="Ensembl"/>
        </authorList>
    </citation>
    <scope>IDENTIFICATION</scope>
</reference>
<protein>
    <submittedName>
        <fullName evidence="8">Photoreceptor outer segment membrane glycoprotein 2-like</fullName>
    </submittedName>
</protein>
<keyword evidence="5 7" id="KW-0472">Membrane</keyword>
<keyword evidence="9" id="KW-1185">Reference proteome</keyword>
<evidence type="ECO:0000256" key="6">
    <source>
        <dbReference type="SAM" id="MobiDB-lite"/>
    </source>
</evidence>
<evidence type="ECO:0000256" key="7">
    <source>
        <dbReference type="SAM" id="Phobius"/>
    </source>
</evidence>
<keyword evidence="4 7" id="KW-1133">Transmembrane helix</keyword>
<evidence type="ECO:0000256" key="3">
    <source>
        <dbReference type="ARBA" id="ARBA00022692"/>
    </source>
</evidence>
<evidence type="ECO:0000256" key="4">
    <source>
        <dbReference type="ARBA" id="ARBA00022989"/>
    </source>
</evidence>
<dbReference type="GeneID" id="115544543"/>
<evidence type="ECO:0000313" key="8">
    <source>
        <dbReference type="Ensembl" id="ENSGMOP00000011050.1"/>
    </source>
</evidence>
<dbReference type="SUPFAM" id="SSF48652">
    <property type="entry name" value="Tetraspanin"/>
    <property type="match status" value="1"/>
</dbReference>
<dbReference type="InterPro" id="IPR042026">
    <property type="entry name" value="Peripherin_LEL"/>
</dbReference>
<evidence type="ECO:0000313" key="9">
    <source>
        <dbReference type="Proteomes" id="UP000694546"/>
    </source>
</evidence>
<reference evidence="8" key="2">
    <citation type="submission" date="2025-09" db="UniProtKB">
        <authorList>
            <consortium name="Ensembl"/>
        </authorList>
    </citation>
    <scope>IDENTIFICATION</scope>
</reference>
<sequence length="368" mass="41899">MAVLRVTFTKFRRDKLAQVLWILNWVSVVTGLLLFSLGLFLKVEINKRWELMAEQDVHQVPNMLIAVGLVACAINFLGGKICYDCVDSSKFLRWKLILLPYIVCTFFFTFSVLAGALLCYGMRGQLEQALTLGLTQAMRFYKDTDTPGRCYLKRTVDLLQMEFQCCGNAGYKDWFYIQWVSNRYLDMSQKEVVDRLRSNVDGQYLVDDVPFSCCNTLSPRPCIQEHISNATAHYNYEPQTESLNLWMQGCRQALLSYYTQIMQSIGLTVLIIWLFELSVLTGVRYLQTSLENVLKQGDPDCESEGWLLENSFAETARSNLNIIKNLGKCNQIDTAENGDRNLNVPPCTPAPARYGPDNMPPTEQAKGS</sequence>
<comment type="similarity">
    <text evidence="2">Belongs to the PRPH2/ROM1 family.</text>
</comment>
<feature type="region of interest" description="Disordered" evidence="6">
    <location>
        <begin position="335"/>
        <end position="368"/>
    </location>
</feature>
<dbReference type="OrthoDB" id="9836210at2759"/>
<dbReference type="PANTHER" id="PTHR19282">
    <property type="entry name" value="TETRASPANIN"/>
    <property type="match status" value="1"/>
</dbReference>
<keyword evidence="3 7" id="KW-0812">Transmembrane</keyword>
<dbReference type="Pfam" id="PF00335">
    <property type="entry name" value="Tetraspanin"/>
    <property type="match status" value="1"/>
</dbReference>
<organism evidence="8 9">
    <name type="scientific">Gadus morhua</name>
    <name type="common">Atlantic cod</name>
    <dbReference type="NCBI Taxonomy" id="8049"/>
    <lineage>
        <taxon>Eukaryota</taxon>
        <taxon>Metazoa</taxon>
        <taxon>Chordata</taxon>
        <taxon>Craniata</taxon>
        <taxon>Vertebrata</taxon>
        <taxon>Euteleostomi</taxon>
        <taxon>Actinopterygii</taxon>
        <taxon>Neopterygii</taxon>
        <taxon>Teleostei</taxon>
        <taxon>Neoteleostei</taxon>
        <taxon>Acanthomorphata</taxon>
        <taxon>Zeiogadaria</taxon>
        <taxon>Gadariae</taxon>
        <taxon>Gadiformes</taxon>
        <taxon>Gadoidei</taxon>
        <taxon>Gadidae</taxon>
        <taxon>Gadus</taxon>
    </lineage>
</organism>
<feature type="transmembrane region" description="Helical" evidence="7">
    <location>
        <begin position="60"/>
        <end position="78"/>
    </location>
</feature>
<dbReference type="InterPro" id="IPR008952">
    <property type="entry name" value="Tetraspanin_EC2_sf"/>
</dbReference>
<dbReference type="InterPro" id="IPR018499">
    <property type="entry name" value="Tetraspanin/Peripherin"/>
</dbReference>
<evidence type="ECO:0000256" key="5">
    <source>
        <dbReference type="ARBA" id="ARBA00023136"/>
    </source>
</evidence>
<dbReference type="GeneTree" id="ENSGT00940000163655"/>
<feature type="transmembrane region" description="Helical" evidence="7">
    <location>
        <begin position="20"/>
        <end position="40"/>
    </location>
</feature>
<dbReference type="GO" id="GO:0005886">
    <property type="term" value="C:plasma membrane"/>
    <property type="evidence" value="ECO:0007669"/>
    <property type="project" value="TreeGrafter"/>
</dbReference>
<evidence type="ECO:0000256" key="2">
    <source>
        <dbReference type="ARBA" id="ARBA00010674"/>
    </source>
</evidence>
<dbReference type="RefSeq" id="XP_030213402.1">
    <property type="nucleotide sequence ID" value="XM_030357542.1"/>
</dbReference>
<dbReference type="KEGG" id="gmh:115544543"/>